<dbReference type="EMBL" id="JBHSRD010000006">
    <property type="protein sequence ID" value="MFC6008653.1"/>
    <property type="molecule type" value="Genomic_DNA"/>
</dbReference>
<reference evidence="3" key="1">
    <citation type="journal article" date="2019" name="Int. J. Syst. Evol. Microbiol.">
        <title>The Global Catalogue of Microorganisms (GCM) 10K type strain sequencing project: providing services to taxonomists for standard genome sequencing and annotation.</title>
        <authorList>
            <consortium name="The Broad Institute Genomics Platform"/>
            <consortium name="The Broad Institute Genome Sequencing Center for Infectious Disease"/>
            <person name="Wu L."/>
            <person name="Ma J."/>
        </authorList>
    </citation>
    <scope>NUCLEOTIDE SEQUENCE [LARGE SCALE GENOMIC DNA]</scope>
    <source>
        <strain evidence="3">KACC 14249</strain>
    </source>
</reference>
<sequence length="306" mass="32613">MLSNSSQVAQAFGLGSSYAVEQVAGGLSNELWKLEADAGTFAVKVMRANADRADFRGNIEAAYAVEAAAFERGVPCPEPIQLPDGRCLAEVDGDLVRVHRWCDGRPPEPLDHLEHAGALLAQIHGAGRTFNQPLDDEPWDVDRWAALAHHASMPGDLADRLWRAAPDLAALEAATAAPGLVTAHAMSHGDLDPKNTLVVGGTLVALDWDAAGAQPVIREAVSVALDWSTDAEGFRRVLASYCRATDTDVVGELWPFGGWVSSQGGWLVYNATARIDTDLGKVQAGQACERLLALHASLNSYRSSLT</sequence>
<keyword evidence="3" id="KW-1185">Reference proteome</keyword>
<feature type="domain" description="Aminoglycoside phosphotransferase" evidence="1">
    <location>
        <begin position="20"/>
        <end position="245"/>
    </location>
</feature>
<dbReference type="InterPro" id="IPR002575">
    <property type="entry name" value="Aminoglycoside_PTrfase"/>
</dbReference>
<dbReference type="Gene3D" id="3.30.200.20">
    <property type="entry name" value="Phosphorylase Kinase, domain 1"/>
    <property type="match status" value="1"/>
</dbReference>
<evidence type="ECO:0000313" key="3">
    <source>
        <dbReference type="Proteomes" id="UP001596189"/>
    </source>
</evidence>
<accession>A0ABW1JIT4</accession>
<proteinExistence type="predicted"/>
<dbReference type="Pfam" id="PF01636">
    <property type="entry name" value="APH"/>
    <property type="match status" value="1"/>
</dbReference>
<gene>
    <name evidence="2" type="ORF">ACFQDO_16075</name>
</gene>
<dbReference type="Proteomes" id="UP001596189">
    <property type="component" value="Unassembled WGS sequence"/>
</dbReference>
<dbReference type="RefSeq" id="WP_345714603.1">
    <property type="nucleotide sequence ID" value="NZ_BAABFP010000002.1"/>
</dbReference>
<dbReference type="Gene3D" id="3.90.1200.10">
    <property type="match status" value="1"/>
</dbReference>
<evidence type="ECO:0000313" key="2">
    <source>
        <dbReference type="EMBL" id="MFC6008653.1"/>
    </source>
</evidence>
<evidence type="ECO:0000259" key="1">
    <source>
        <dbReference type="Pfam" id="PF01636"/>
    </source>
</evidence>
<protein>
    <submittedName>
        <fullName evidence="2">Phosphotransferase</fullName>
    </submittedName>
</protein>
<comment type="caution">
    <text evidence="2">The sequence shown here is derived from an EMBL/GenBank/DDBJ whole genome shotgun (WGS) entry which is preliminary data.</text>
</comment>
<dbReference type="SUPFAM" id="SSF56112">
    <property type="entry name" value="Protein kinase-like (PK-like)"/>
    <property type="match status" value="1"/>
</dbReference>
<name>A0ABW1JIT4_9ACTN</name>
<dbReference type="InterPro" id="IPR011009">
    <property type="entry name" value="Kinase-like_dom_sf"/>
</dbReference>
<organism evidence="2 3">
    <name type="scientific">Angustibacter luteus</name>
    <dbReference type="NCBI Taxonomy" id="658456"/>
    <lineage>
        <taxon>Bacteria</taxon>
        <taxon>Bacillati</taxon>
        <taxon>Actinomycetota</taxon>
        <taxon>Actinomycetes</taxon>
        <taxon>Kineosporiales</taxon>
        <taxon>Kineosporiaceae</taxon>
    </lineage>
</organism>